<reference evidence="2 3" key="1">
    <citation type="submission" date="2016-11" db="EMBL/GenBank/DDBJ databases">
        <authorList>
            <person name="Jaros S."/>
            <person name="Januszkiewicz K."/>
            <person name="Wedrychowicz H."/>
        </authorList>
    </citation>
    <scope>NUCLEOTIDE SEQUENCE [LARGE SCALE GENOMIC DNA]</scope>
    <source>
        <strain evidence="2 3">DSM 5091</strain>
    </source>
</reference>
<gene>
    <name evidence="2" type="ORF">SAMN02745165_02166</name>
</gene>
<dbReference type="AlphaFoldDB" id="A0A1M6IM48"/>
<dbReference type="Proteomes" id="UP000184171">
    <property type="component" value="Unassembled WGS sequence"/>
</dbReference>
<keyword evidence="3" id="KW-1185">Reference proteome</keyword>
<organism evidence="2 3">
    <name type="scientific">Malonomonas rubra DSM 5091</name>
    <dbReference type="NCBI Taxonomy" id="1122189"/>
    <lineage>
        <taxon>Bacteria</taxon>
        <taxon>Pseudomonadati</taxon>
        <taxon>Thermodesulfobacteriota</taxon>
        <taxon>Desulfuromonadia</taxon>
        <taxon>Desulfuromonadales</taxon>
        <taxon>Geopsychrobacteraceae</taxon>
        <taxon>Malonomonas</taxon>
    </lineage>
</organism>
<name>A0A1M6IM48_MALRU</name>
<evidence type="ECO:0000256" key="1">
    <source>
        <dbReference type="SAM" id="Phobius"/>
    </source>
</evidence>
<sequence>MTAPRTIHAIAEINRRAEEYGLKVRSELFRIGCAPNRLRVVRQGPYLQLRFGHKTLLGEPCELLLLLKRLPIGIGETEVWNQINERMRKVDTQKHQMRSWGTGMFLGGLILLFLFLLNQL</sequence>
<feature type="transmembrane region" description="Helical" evidence="1">
    <location>
        <begin position="97"/>
        <end position="117"/>
    </location>
</feature>
<keyword evidence="1" id="KW-0472">Membrane</keyword>
<evidence type="ECO:0000313" key="3">
    <source>
        <dbReference type="Proteomes" id="UP000184171"/>
    </source>
</evidence>
<keyword evidence="1" id="KW-0812">Transmembrane</keyword>
<dbReference type="EMBL" id="FQZT01000007">
    <property type="protein sequence ID" value="SHJ35477.1"/>
    <property type="molecule type" value="Genomic_DNA"/>
</dbReference>
<protein>
    <submittedName>
        <fullName evidence="2">Uncharacterized protein</fullName>
    </submittedName>
</protein>
<dbReference type="RefSeq" id="WP_072908743.1">
    <property type="nucleotide sequence ID" value="NZ_FQZT01000007.1"/>
</dbReference>
<keyword evidence="1" id="KW-1133">Transmembrane helix</keyword>
<evidence type="ECO:0000313" key="2">
    <source>
        <dbReference type="EMBL" id="SHJ35477.1"/>
    </source>
</evidence>
<dbReference type="STRING" id="1122189.SAMN02745165_02166"/>
<proteinExistence type="predicted"/>
<dbReference type="OrthoDB" id="9949874at2"/>
<accession>A0A1M6IM48</accession>